<dbReference type="Gene3D" id="3.40.1350.10">
    <property type="match status" value="1"/>
</dbReference>
<feature type="transmembrane region" description="Helical" evidence="1">
    <location>
        <begin position="20"/>
        <end position="41"/>
    </location>
</feature>
<dbReference type="GO" id="GO:0003677">
    <property type="term" value="F:DNA binding"/>
    <property type="evidence" value="ECO:0007669"/>
    <property type="project" value="InterPro"/>
</dbReference>
<organism evidence="3 4">
    <name type="scientific">Parafrankia irregularis</name>
    <dbReference type="NCBI Taxonomy" id="795642"/>
    <lineage>
        <taxon>Bacteria</taxon>
        <taxon>Bacillati</taxon>
        <taxon>Actinomycetota</taxon>
        <taxon>Actinomycetes</taxon>
        <taxon>Frankiales</taxon>
        <taxon>Frankiaceae</taxon>
        <taxon>Parafrankia</taxon>
    </lineage>
</organism>
<evidence type="ECO:0000313" key="4">
    <source>
        <dbReference type="Proteomes" id="UP000198802"/>
    </source>
</evidence>
<proteinExistence type="predicted"/>
<keyword evidence="4" id="KW-1185">Reference proteome</keyword>
<protein>
    <submittedName>
        <fullName evidence="3">Restriction system protein</fullName>
    </submittedName>
</protein>
<dbReference type="InterPro" id="IPR007560">
    <property type="entry name" value="Restrct_endonuc_IV_Mrr"/>
</dbReference>
<dbReference type="InterPro" id="IPR011856">
    <property type="entry name" value="tRNA_endonuc-like_dom_sf"/>
</dbReference>
<name>A0A0S4R0B6_9ACTN</name>
<dbReference type="PANTHER" id="PTHR30015:SF6">
    <property type="entry name" value="SLL1429 PROTEIN"/>
    <property type="match status" value="1"/>
</dbReference>
<dbReference type="InterPro" id="IPR052906">
    <property type="entry name" value="Type_IV_Methyl-Rstrct_Enzyme"/>
</dbReference>
<evidence type="ECO:0000313" key="3">
    <source>
        <dbReference type="EMBL" id="CUU60814.1"/>
    </source>
</evidence>
<dbReference type="AlphaFoldDB" id="A0A0S4R0B6"/>
<dbReference type="GO" id="GO:0015666">
    <property type="term" value="F:restriction endodeoxyribonuclease activity"/>
    <property type="evidence" value="ECO:0007669"/>
    <property type="project" value="TreeGrafter"/>
</dbReference>
<gene>
    <name evidence="3" type="ORF">Ga0074812_14814</name>
</gene>
<dbReference type="Pfam" id="PF04471">
    <property type="entry name" value="Mrr_cat"/>
    <property type="match status" value="1"/>
</dbReference>
<reference evidence="4" key="1">
    <citation type="submission" date="2015-11" db="EMBL/GenBank/DDBJ databases">
        <authorList>
            <person name="Varghese N."/>
        </authorList>
    </citation>
    <scope>NUCLEOTIDE SEQUENCE [LARGE SCALE GENOMIC DNA]</scope>
    <source>
        <strain evidence="4">DSM 45899</strain>
    </source>
</reference>
<evidence type="ECO:0000259" key="2">
    <source>
        <dbReference type="Pfam" id="PF04471"/>
    </source>
</evidence>
<keyword evidence="1" id="KW-0812">Transmembrane</keyword>
<dbReference type="EMBL" id="FAOZ01000048">
    <property type="protein sequence ID" value="CUU60814.1"/>
    <property type="molecule type" value="Genomic_DNA"/>
</dbReference>
<accession>A0A0S4R0B6</accession>
<dbReference type="InterPro" id="IPR011335">
    <property type="entry name" value="Restrct_endonuc-II-like"/>
</dbReference>
<sequence length="199" mass="21725">MVFCAVAVVVMVQVLVQVLGWWMLPLGLLLALAAVGVWRAVRASRIREIGRRAAAAHLDTLSPARFEQHVADLLTRDGCQRVRVVGGRGDGGVDVLAHTPRGARIAVQCKHYRSRPVGPSEVRDFNGCAWTDHQADIALLVTSNRFTDAAAAFGQRHRIQMVDRELLTRWMAGERILPGIPAPRRGPVDVSPTSGEASR</sequence>
<dbReference type="SUPFAM" id="SSF52980">
    <property type="entry name" value="Restriction endonuclease-like"/>
    <property type="match status" value="1"/>
</dbReference>
<keyword evidence="1" id="KW-1133">Transmembrane helix</keyword>
<dbReference type="PANTHER" id="PTHR30015">
    <property type="entry name" value="MRR RESTRICTION SYSTEM PROTEIN"/>
    <property type="match status" value="1"/>
</dbReference>
<keyword evidence="1" id="KW-0472">Membrane</keyword>
<dbReference type="GO" id="GO:0009307">
    <property type="term" value="P:DNA restriction-modification system"/>
    <property type="evidence" value="ECO:0007669"/>
    <property type="project" value="InterPro"/>
</dbReference>
<evidence type="ECO:0000256" key="1">
    <source>
        <dbReference type="SAM" id="Phobius"/>
    </source>
</evidence>
<dbReference type="Proteomes" id="UP000198802">
    <property type="component" value="Unassembled WGS sequence"/>
</dbReference>
<feature type="domain" description="Restriction endonuclease type IV Mrr" evidence="2">
    <location>
        <begin position="58"/>
        <end position="171"/>
    </location>
</feature>